<accession>A0A3P6FQM5</accession>
<proteinExistence type="predicted"/>
<organism evidence="3">
    <name type="scientific">Brassica oleracea</name>
    <name type="common">Wild cabbage</name>
    <dbReference type="NCBI Taxonomy" id="3712"/>
    <lineage>
        <taxon>Eukaryota</taxon>
        <taxon>Viridiplantae</taxon>
        <taxon>Streptophyta</taxon>
        <taxon>Embryophyta</taxon>
        <taxon>Tracheophyta</taxon>
        <taxon>Spermatophyta</taxon>
        <taxon>Magnoliopsida</taxon>
        <taxon>eudicotyledons</taxon>
        <taxon>Gunneridae</taxon>
        <taxon>Pentapetalae</taxon>
        <taxon>rosids</taxon>
        <taxon>malvids</taxon>
        <taxon>Brassicales</taxon>
        <taxon>Brassicaceae</taxon>
        <taxon>Brassiceae</taxon>
        <taxon>Brassica</taxon>
    </lineage>
</organism>
<evidence type="ECO:0000313" key="3">
    <source>
        <dbReference type="EMBL" id="VDD49201.1"/>
    </source>
</evidence>
<dbReference type="PANTHER" id="PTHR37215">
    <property type="entry name" value="ACYL-COA-BINDING DOMAIN PROTEIN"/>
    <property type="match status" value="1"/>
</dbReference>
<dbReference type="EMBL" id="LR031878">
    <property type="protein sequence ID" value="VDD49201.1"/>
    <property type="molecule type" value="Genomic_DNA"/>
</dbReference>
<evidence type="ECO:0000256" key="1">
    <source>
        <dbReference type="SAM" id="Coils"/>
    </source>
</evidence>
<gene>
    <name evidence="3" type="ORF">BOLC1T01590H</name>
</gene>
<protein>
    <submittedName>
        <fullName evidence="3">Uncharacterized protein</fullName>
    </submittedName>
</protein>
<feature type="compositionally biased region" description="Low complexity" evidence="2">
    <location>
        <begin position="1"/>
        <end position="11"/>
    </location>
</feature>
<feature type="region of interest" description="Disordered" evidence="2">
    <location>
        <begin position="1"/>
        <end position="28"/>
    </location>
</feature>
<name>A0A3P6FQM5_BRAOL</name>
<keyword evidence="1" id="KW-0175">Coiled coil</keyword>
<reference evidence="3" key="1">
    <citation type="submission" date="2018-11" db="EMBL/GenBank/DDBJ databases">
        <authorList>
            <consortium name="Genoscope - CEA"/>
            <person name="William W."/>
        </authorList>
    </citation>
    <scope>NUCLEOTIDE SEQUENCE</scope>
</reference>
<feature type="coiled-coil region" evidence="1">
    <location>
        <begin position="138"/>
        <end position="165"/>
    </location>
</feature>
<dbReference type="AlphaFoldDB" id="A0A3P6FQM5"/>
<sequence>MSSLCFSSSSSMLEKQEPESSTSEEAQAVTPWVVSGNVDHGKVIEKFGCDRIDESLICVMNGLNKVTRRGENKVTRTLGSREFMRYYKHKPPPSSQKHIVDSLATRRQFDLANWEAMDESAEWRRMFDCEAEKASNCNSELALENAALLTKIETLKQELEASRLKCRSREAPH</sequence>
<dbReference type="PANTHER" id="PTHR37215:SF1">
    <property type="entry name" value="ACYL-COA-BINDING DOMAIN PROTEIN"/>
    <property type="match status" value="1"/>
</dbReference>
<evidence type="ECO:0000256" key="2">
    <source>
        <dbReference type="SAM" id="MobiDB-lite"/>
    </source>
</evidence>